<dbReference type="Pfam" id="PF12680">
    <property type="entry name" value="SnoaL_2"/>
    <property type="match status" value="1"/>
</dbReference>
<dbReference type="InterPro" id="IPR032710">
    <property type="entry name" value="NTF2-like_dom_sf"/>
</dbReference>
<dbReference type="PANTHER" id="PTHR38436:SF1">
    <property type="entry name" value="ESTER CYCLASE"/>
    <property type="match status" value="1"/>
</dbReference>
<keyword evidence="3" id="KW-1185">Reference proteome</keyword>
<dbReference type="GO" id="GO:0030638">
    <property type="term" value="P:polyketide metabolic process"/>
    <property type="evidence" value="ECO:0007669"/>
    <property type="project" value="InterPro"/>
</dbReference>
<gene>
    <name evidence="2" type="ORF">CW354_17330</name>
</gene>
<organism evidence="2 3">
    <name type="scientific">Hyphococcus luteus</name>
    <dbReference type="NCBI Taxonomy" id="2058213"/>
    <lineage>
        <taxon>Bacteria</taxon>
        <taxon>Pseudomonadati</taxon>
        <taxon>Pseudomonadota</taxon>
        <taxon>Alphaproteobacteria</taxon>
        <taxon>Parvularculales</taxon>
        <taxon>Parvularculaceae</taxon>
        <taxon>Hyphococcus</taxon>
    </lineage>
</organism>
<evidence type="ECO:0000313" key="3">
    <source>
        <dbReference type="Proteomes" id="UP000239504"/>
    </source>
</evidence>
<dbReference type="SUPFAM" id="SSF54427">
    <property type="entry name" value="NTF2-like"/>
    <property type="match status" value="1"/>
</dbReference>
<dbReference type="InterPro" id="IPR037401">
    <property type="entry name" value="SnoaL-like"/>
</dbReference>
<dbReference type="InterPro" id="IPR009959">
    <property type="entry name" value="Cyclase_SnoaL-like"/>
</dbReference>
<proteinExistence type="predicted"/>
<dbReference type="Proteomes" id="UP000239504">
    <property type="component" value="Unassembled WGS sequence"/>
</dbReference>
<accession>A0A2S7K0T1</accession>
<protein>
    <recommendedName>
        <fullName evidence="1">SnoaL-like domain-containing protein</fullName>
    </recommendedName>
</protein>
<dbReference type="PANTHER" id="PTHR38436">
    <property type="entry name" value="POLYKETIDE CYCLASE SNOAL-LIKE DOMAIN"/>
    <property type="match status" value="1"/>
</dbReference>
<dbReference type="AlphaFoldDB" id="A0A2S7K0T1"/>
<evidence type="ECO:0000259" key="1">
    <source>
        <dbReference type="Pfam" id="PF12680"/>
    </source>
</evidence>
<dbReference type="OrthoDB" id="9812089at2"/>
<dbReference type="Gene3D" id="3.10.450.50">
    <property type="match status" value="1"/>
</dbReference>
<evidence type="ECO:0000313" key="2">
    <source>
        <dbReference type="EMBL" id="PQA86123.1"/>
    </source>
</evidence>
<dbReference type="RefSeq" id="WP_104831335.1">
    <property type="nucleotide sequence ID" value="NZ_PJCH01000015.1"/>
</dbReference>
<feature type="domain" description="SnoaL-like" evidence="1">
    <location>
        <begin position="41"/>
        <end position="132"/>
    </location>
</feature>
<dbReference type="EMBL" id="PJCH01000015">
    <property type="protein sequence ID" value="PQA86123.1"/>
    <property type="molecule type" value="Genomic_DNA"/>
</dbReference>
<comment type="caution">
    <text evidence="2">The sequence shown here is derived from an EMBL/GenBank/DDBJ whole genome shotgun (WGS) entry which is preliminary data.</text>
</comment>
<dbReference type="PROSITE" id="PS51257">
    <property type="entry name" value="PROKAR_LIPOPROTEIN"/>
    <property type="match status" value="1"/>
</dbReference>
<sequence>MRTLLMAAAGAALLAGCAGEDPQAALEAANKEKALYCMDLLFNQHELNQAKAECFGETYIQHNPAAPDGADALMAFLGPFFEGNPDASIDIKRSAAEGDLVWIHYNNKPTPDSLGLAVVDILRMEDGKFVEHWDVVQPVPEESANDNTMF</sequence>
<reference evidence="2 3" key="1">
    <citation type="submission" date="2017-12" db="EMBL/GenBank/DDBJ databases">
        <authorList>
            <person name="Hurst M.R.H."/>
        </authorList>
    </citation>
    <scope>NUCLEOTIDE SEQUENCE [LARGE SCALE GENOMIC DNA]</scope>
    <source>
        <strain evidence="2 3">SY-3-19</strain>
    </source>
</reference>
<name>A0A2S7K0T1_9PROT</name>